<dbReference type="CDD" id="cd22408">
    <property type="entry name" value="KH-I_Vigilin_rpt4"/>
    <property type="match status" value="1"/>
</dbReference>
<dbReference type="InParanoid" id="A0A316VCH5"/>
<sequence length="1489" mass="161502">MEVYSTSFTVPRSSSDAISFAEERPALSSPASLHAAAAAAAASTSPNSNSTLSEVNNIQRNDAIQPRRQDGSTFARFGSMRSRLPPSVKAFMPAAFGGSKRTSDRIAEAVGTGSEKESETEAEGDENAATGTIKEDNKAKETPSTTKNLVSLFKDRSNETSNDPPAAEQGDSEKHEKKETQIDEDAKDAETVKNDFIKSSPTKNRDSRSTVGTKSSVDLSSSASVDSTAPSTAAAFGGKTGLTPSEPRSASHSASGSLSTFGYAQNPFGAQDMQEAMQKLSSETMNSHQCLVHFTPVETETLRTLQSNGSSTSLSSDPFHRNTFPSMPPSSSSFASPHLAFPYMPGMDPGSGFGTSKSGSMPARSPVNFKESQSGKGGKSSSHFNFHLSGGYQQVMAARGQVLREHPFRSRATIKVPRNDLLTTNSSGGSINGSIPSENLKADIRKRFDEIASLCSCMISISANEQQGSDLGNGLETERSAEIIIAGPFEGVEQAKVLVMVMLDELAGLSTEVVEVDYKFHNIVGGRKRCVIQKIQEETGTNIYLATPFPSVLSANRSPSIVSRQNTIFITGEYFGVQRARDMFFQVSMHKSKNVLSRNTAVLPRKIDWLLTDRLEDLRSIMQDNATFIGFPMLGSQASLLTIYGDNRVSIERTIRSVMQLACQFFIASVWLLPISFDGVMAPNTVTAAQVTPILKYVSTNSGAEVAFKNNCFEMHGTESQVRASVSLLLESDLLKTFNLEIRFQIELANEHRDFISGKKNGKINKIMKQGVRIKFETFNDFNFLIDVSSNDRAGTVSGLSLLLEELPAEMSFHIPENYHKRIIGVGGKNIQKTMKKFGVYVKFYSKQDLDIETYPFLDAEDNVIARTPAKNAVNLENLKMAVTELVSPKDKDFVCETVPIARRYHRTLLGEKGIFIHDIENKLGCMIRFPPPESANDLVSIFGPESQIHIAAQMLLDHVPFEAEFRAPESVELTRVLESHEFVALVERVKRDLNVNIVPMSNQASSSPTAPVQDRTSPPASDVVFKLRLNRSSADFLPAAKDALEDFLISRNIQIYRAAERNRADSFASSFHHFANKLISVPQAAESTDSFQTDPSARYNRQQMQMQQQQLQQQENNRLRAAASTPDIKALFDSPSMASGPFIPPSVPMSGSNITPKSTMYTSPYQDALRTSAAFGGSEVWGAPTNLTGKPNSIRTNQPPGPSSLSSNATSHTQPSTPSSAGIAFPQHVTRFSDDVGAMQQPNNNQGMYGDGMGFEDRVNTLRKSRAYSHRAQSLDIGALAAQQVIQQAMSAGHPRVMTGSSSSGSFGSAAEMGIHPQASLVNQAHANSMNNAQRPFGAIGSKLSGANDTNQPQHHHVGGSNSFSGTHGVPFNASMLGGGGGGGNGMQHVSGIPSHHSAHHSLPPTYGNAPTKGPGYGQFYNPTMNINMPQQSNHKHVLQQQQQQHHHLPSPSISRLAPSSLQRAPGPETADEVLRSLEQLHFQPPSN</sequence>
<dbReference type="InterPro" id="IPR036612">
    <property type="entry name" value="KH_dom_type_1_sf"/>
</dbReference>
<feature type="region of interest" description="Disordered" evidence="3">
    <location>
        <begin position="351"/>
        <end position="383"/>
    </location>
</feature>
<feature type="compositionally biased region" description="Gly residues" evidence="3">
    <location>
        <begin position="1378"/>
        <end position="1387"/>
    </location>
</feature>
<dbReference type="InterPro" id="IPR056553">
    <property type="entry name" value="KH_Mug60-KHD4"/>
</dbReference>
<feature type="region of interest" description="Disordered" evidence="3">
    <location>
        <begin position="40"/>
        <end position="258"/>
    </location>
</feature>
<keyword evidence="1" id="KW-0677">Repeat</keyword>
<accession>A0A316VCH5</accession>
<feature type="domain" description="K Homology" evidence="4">
    <location>
        <begin position="807"/>
        <end position="885"/>
    </location>
</feature>
<keyword evidence="6" id="KW-1185">Reference proteome</keyword>
<feature type="region of interest" description="Disordered" evidence="3">
    <location>
        <begin position="1342"/>
        <end position="1472"/>
    </location>
</feature>
<feature type="compositionally biased region" description="Basic and acidic residues" evidence="3">
    <location>
        <begin position="171"/>
        <end position="181"/>
    </location>
</feature>
<feature type="region of interest" description="Disordered" evidence="3">
    <location>
        <begin position="1183"/>
        <end position="1224"/>
    </location>
</feature>
<name>A0A316VCH5_9BASI</name>
<feature type="compositionally biased region" description="Low complexity" evidence="3">
    <location>
        <begin position="307"/>
        <end position="316"/>
    </location>
</feature>
<dbReference type="CDD" id="cd22453">
    <property type="entry name" value="KH-I_MUG60_like"/>
    <property type="match status" value="1"/>
</dbReference>
<dbReference type="PANTHER" id="PTHR10627">
    <property type="entry name" value="SCP160"/>
    <property type="match status" value="1"/>
</dbReference>
<evidence type="ECO:0000259" key="4">
    <source>
        <dbReference type="SMART" id="SM00322"/>
    </source>
</evidence>
<feature type="compositionally biased region" description="Polar residues" evidence="3">
    <location>
        <begin position="1453"/>
        <end position="1464"/>
    </location>
</feature>
<proteinExistence type="predicted"/>
<feature type="compositionally biased region" description="Low complexity" evidence="3">
    <location>
        <begin position="215"/>
        <end position="235"/>
    </location>
</feature>
<dbReference type="SUPFAM" id="SSF54791">
    <property type="entry name" value="Eukaryotic type KH-domain (KH-domain type I)"/>
    <property type="match status" value="3"/>
</dbReference>
<dbReference type="OrthoDB" id="271862at2759"/>
<evidence type="ECO:0000256" key="1">
    <source>
        <dbReference type="ARBA" id="ARBA00022737"/>
    </source>
</evidence>
<dbReference type="RefSeq" id="XP_025355306.1">
    <property type="nucleotide sequence ID" value="XM_025498638.1"/>
</dbReference>
<feature type="compositionally biased region" description="Polar residues" evidence="3">
    <location>
        <begin position="1186"/>
        <end position="1221"/>
    </location>
</feature>
<dbReference type="GeneID" id="37020419"/>
<dbReference type="CDD" id="cd00105">
    <property type="entry name" value="KH-I"/>
    <property type="match status" value="1"/>
</dbReference>
<dbReference type="PANTHER" id="PTHR10627:SF76">
    <property type="entry name" value="KH DOMAIN-CONTAINING PROTEIN YLL032C"/>
    <property type="match status" value="1"/>
</dbReference>
<feature type="compositionally biased region" description="Low complexity" evidence="3">
    <location>
        <begin position="40"/>
        <end position="53"/>
    </location>
</feature>
<dbReference type="GO" id="GO:0005737">
    <property type="term" value="C:cytoplasm"/>
    <property type="evidence" value="ECO:0007669"/>
    <property type="project" value="TreeGrafter"/>
</dbReference>
<gene>
    <name evidence="5" type="ORF">FA14DRAFT_160354</name>
</gene>
<protein>
    <recommendedName>
        <fullName evidence="4">K Homology domain-containing protein</fullName>
    </recommendedName>
</protein>
<evidence type="ECO:0000313" key="6">
    <source>
        <dbReference type="Proteomes" id="UP000245771"/>
    </source>
</evidence>
<dbReference type="InterPro" id="IPR004087">
    <property type="entry name" value="KH_dom"/>
</dbReference>
<dbReference type="EMBL" id="KZ819603">
    <property type="protein sequence ID" value="PWN35004.1"/>
    <property type="molecule type" value="Genomic_DNA"/>
</dbReference>
<evidence type="ECO:0000313" key="5">
    <source>
        <dbReference type="EMBL" id="PWN35004.1"/>
    </source>
</evidence>
<evidence type="ECO:0000256" key="2">
    <source>
        <dbReference type="PROSITE-ProRule" id="PRU00117"/>
    </source>
</evidence>
<feature type="compositionally biased region" description="Polar residues" evidence="3">
    <location>
        <begin position="1422"/>
        <end position="1431"/>
    </location>
</feature>
<dbReference type="Pfam" id="PF24563">
    <property type="entry name" value="KH_Mug60-KHD4"/>
    <property type="match status" value="1"/>
</dbReference>
<dbReference type="GO" id="GO:0003729">
    <property type="term" value="F:mRNA binding"/>
    <property type="evidence" value="ECO:0007669"/>
    <property type="project" value="TreeGrafter"/>
</dbReference>
<dbReference type="InterPro" id="IPR004088">
    <property type="entry name" value="KH_dom_type_1"/>
</dbReference>
<dbReference type="Gene3D" id="3.30.1370.10">
    <property type="entry name" value="K Homology domain, type 1"/>
    <property type="match status" value="3"/>
</dbReference>
<keyword evidence="2" id="KW-0694">RNA-binding</keyword>
<feature type="domain" description="K Homology" evidence="4">
    <location>
        <begin position="893"/>
        <end position="961"/>
    </location>
</feature>
<reference evidence="5 6" key="1">
    <citation type="journal article" date="2018" name="Mol. Biol. Evol.">
        <title>Broad Genomic Sampling Reveals a Smut Pathogenic Ancestry of the Fungal Clade Ustilaginomycotina.</title>
        <authorList>
            <person name="Kijpornyongpan T."/>
            <person name="Mondo S.J."/>
            <person name="Barry K."/>
            <person name="Sandor L."/>
            <person name="Lee J."/>
            <person name="Lipzen A."/>
            <person name="Pangilinan J."/>
            <person name="LaButti K."/>
            <person name="Hainaut M."/>
            <person name="Henrissat B."/>
            <person name="Grigoriev I.V."/>
            <person name="Spatafora J.W."/>
            <person name="Aime M.C."/>
        </authorList>
    </citation>
    <scope>NUCLEOTIDE SEQUENCE [LARGE SCALE GENOMIC DNA]</scope>
    <source>
        <strain evidence="5 6">MCA 3882</strain>
    </source>
</reference>
<evidence type="ECO:0000256" key="3">
    <source>
        <dbReference type="SAM" id="MobiDB-lite"/>
    </source>
</evidence>
<feature type="region of interest" description="Disordered" evidence="3">
    <location>
        <begin position="306"/>
        <end position="331"/>
    </location>
</feature>
<dbReference type="Proteomes" id="UP000245771">
    <property type="component" value="Unassembled WGS sequence"/>
</dbReference>
<feature type="domain" description="K Homology" evidence="4">
    <location>
        <begin position="508"/>
        <end position="589"/>
    </location>
</feature>
<dbReference type="STRING" id="1280837.A0A316VCH5"/>
<feature type="compositionally biased region" description="Low complexity" evidence="3">
    <location>
        <begin position="370"/>
        <end position="382"/>
    </location>
</feature>
<dbReference type="PROSITE" id="PS50084">
    <property type="entry name" value="KH_TYPE_1"/>
    <property type="match status" value="3"/>
</dbReference>
<organism evidence="5 6">
    <name type="scientific">Meira miltonrushii</name>
    <dbReference type="NCBI Taxonomy" id="1280837"/>
    <lineage>
        <taxon>Eukaryota</taxon>
        <taxon>Fungi</taxon>
        <taxon>Dikarya</taxon>
        <taxon>Basidiomycota</taxon>
        <taxon>Ustilaginomycotina</taxon>
        <taxon>Exobasidiomycetes</taxon>
        <taxon>Exobasidiales</taxon>
        <taxon>Brachybasidiaceae</taxon>
        <taxon>Meira</taxon>
    </lineage>
</organism>
<dbReference type="Pfam" id="PF00013">
    <property type="entry name" value="KH_1"/>
    <property type="match status" value="3"/>
</dbReference>
<feature type="compositionally biased region" description="Low complexity" evidence="3">
    <location>
        <begin position="245"/>
        <end position="258"/>
    </location>
</feature>
<dbReference type="SMART" id="SM00322">
    <property type="entry name" value="KH"/>
    <property type="match status" value="3"/>
</dbReference>